<keyword evidence="6 11" id="KW-0368">Histidine biosynthesis</keyword>
<accession>A0A1I1HKD1</accession>
<dbReference type="Gene3D" id="3.20.20.70">
    <property type="entry name" value="Aldolase class I"/>
    <property type="match status" value="1"/>
</dbReference>
<dbReference type="InterPro" id="IPR011060">
    <property type="entry name" value="RibuloseP-bd_barrel"/>
</dbReference>
<evidence type="ECO:0000256" key="1">
    <source>
        <dbReference type="ARBA" id="ARBA00005091"/>
    </source>
</evidence>
<keyword evidence="13" id="KW-1185">Reference proteome</keyword>
<comment type="function">
    <text evidence="8">IGPS catalyzes the conversion of PRFAR and glutamine to IGP, AICAR and glutamate. The HisF subunit catalyzes the cyclization activity that produces IGP and AICAR from PRFAR using the ammonia provided by the HisH subunit.</text>
</comment>
<evidence type="ECO:0000256" key="3">
    <source>
        <dbReference type="ARBA" id="ARBA00011152"/>
    </source>
</evidence>
<dbReference type="EC" id="4.3.2.10" evidence="4"/>
<comment type="pathway">
    <text evidence="1">Amino-acid biosynthesis; L-histidine biosynthesis; L-histidine from 5-phospho-alpha-D-ribose 1-diphosphate: step 5/9.</text>
</comment>
<dbReference type="SUPFAM" id="SSF51366">
    <property type="entry name" value="Ribulose-phoshate binding barrel"/>
    <property type="match status" value="1"/>
</dbReference>
<dbReference type="GO" id="GO:0000107">
    <property type="term" value="F:imidazoleglycerol-phosphate synthase activity"/>
    <property type="evidence" value="ECO:0007669"/>
    <property type="project" value="InterPro"/>
</dbReference>
<dbReference type="AlphaFoldDB" id="A0A1I1HKD1"/>
<evidence type="ECO:0000256" key="6">
    <source>
        <dbReference type="ARBA" id="ARBA00023102"/>
    </source>
</evidence>
<evidence type="ECO:0000313" key="13">
    <source>
        <dbReference type="Proteomes" id="UP000198862"/>
    </source>
</evidence>
<gene>
    <name evidence="12" type="ORF">SAMN02745724_01246</name>
</gene>
<dbReference type="RefSeq" id="WP_091981700.1">
    <property type="nucleotide sequence ID" value="NZ_FOLO01000006.1"/>
</dbReference>
<dbReference type="GO" id="GO:0000105">
    <property type="term" value="P:L-histidine biosynthetic process"/>
    <property type="evidence" value="ECO:0007669"/>
    <property type="project" value="UniProtKB-UniPathway"/>
</dbReference>
<dbReference type="STRING" id="1123010.SAMN02745724_01246"/>
<sequence length="254" mass="28050">MLKKRVVPILLLKNGRLVKGVKFNHYRDVGDPIQSAAVYNSQTADELIILDINATQESYFDLLKILAELTKSCFMPLALGGGIRTFDQAAQLIHSGADKIVLNTICYQKPELVSELAKRFGSQAIVCNIDVRKHIASNNYILYSHSGKTHEKVSLAAHLKKMLDAGVGEFMVQSIDRDGTMLGFDQFLVDEVMSQVKTPLLIAGGSGNYQHLHQIFTQTNVSGVVCGSLFNFSDSSPIRARAYLLNYGLPFKLV</sequence>
<dbReference type="InterPro" id="IPR050064">
    <property type="entry name" value="IGPS_HisA/HisF"/>
</dbReference>
<comment type="similarity">
    <text evidence="2 11">Belongs to the HisA/HisF family.</text>
</comment>
<comment type="subunit">
    <text evidence="3">Heterodimer of HisH and HisF.</text>
</comment>
<dbReference type="Proteomes" id="UP000198862">
    <property type="component" value="Unassembled WGS sequence"/>
</dbReference>
<dbReference type="Pfam" id="PF00977">
    <property type="entry name" value="His_biosynth"/>
    <property type="match status" value="1"/>
</dbReference>
<dbReference type="PANTHER" id="PTHR21235:SF2">
    <property type="entry name" value="IMIDAZOLE GLYCEROL PHOSPHATE SYNTHASE HISHF"/>
    <property type="match status" value="1"/>
</dbReference>
<evidence type="ECO:0000256" key="4">
    <source>
        <dbReference type="ARBA" id="ARBA00012809"/>
    </source>
</evidence>
<keyword evidence="5 11" id="KW-0028">Amino-acid biosynthesis</keyword>
<evidence type="ECO:0000256" key="8">
    <source>
        <dbReference type="ARBA" id="ARBA00025475"/>
    </source>
</evidence>
<evidence type="ECO:0000256" key="11">
    <source>
        <dbReference type="RuleBase" id="RU003657"/>
    </source>
</evidence>
<name>A0A1I1HKD1_9GAMM</name>
<dbReference type="OrthoDB" id="9807749at2"/>
<dbReference type="InterPro" id="IPR004651">
    <property type="entry name" value="HisF"/>
</dbReference>
<evidence type="ECO:0000256" key="5">
    <source>
        <dbReference type="ARBA" id="ARBA00022605"/>
    </source>
</evidence>
<dbReference type="CDD" id="cd04731">
    <property type="entry name" value="HisF"/>
    <property type="match status" value="1"/>
</dbReference>
<evidence type="ECO:0000256" key="2">
    <source>
        <dbReference type="ARBA" id="ARBA00009667"/>
    </source>
</evidence>
<evidence type="ECO:0000256" key="7">
    <source>
        <dbReference type="ARBA" id="ARBA00023239"/>
    </source>
</evidence>
<protein>
    <recommendedName>
        <fullName evidence="4">imidazole glycerol-phosphate synthase</fullName>
        <ecNumber evidence="4">4.3.2.10</ecNumber>
    </recommendedName>
    <alternativeName>
        <fullName evidence="9">IGP synthase cyclase subunit</fullName>
    </alternativeName>
</protein>
<dbReference type="EMBL" id="FOLO01000006">
    <property type="protein sequence ID" value="SFC24527.1"/>
    <property type="molecule type" value="Genomic_DNA"/>
</dbReference>
<dbReference type="PANTHER" id="PTHR21235">
    <property type="entry name" value="IMIDAZOLE GLYCEROL PHOSPHATE SYNTHASE SUBUNIT HISF/H IGP SYNTHASE SUBUNIT HISF/H"/>
    <property type="match status" value="1"/>
</dbReference>
<proteinExistence type="inferred from homology"/>
<dbReference type="InterPro" id="IPR006062">
    <property type="entry name" value="His_biosynth"/>
</dbReference>
<dbReference type="GO" id="GO:0016829">
    <property type="term" value="F:lyase activity"/>
    <property type="evidence" value="ECO:0007669"/>
    <property type="project" value="UniProtKB-KW"/>
</dbReference>
<reference evidence="12 13" key="1">
    <citation type="submission" date="2016-10" db="EMBL/GenBank/DDBJ databases">
        <authorList>
            <person name="de Groot N.N."/>
        </authorList>
    </citation>
    <scope>NUCLEOTIDE SEQUENCE [LARGE SCALE GENOMIC DNA]</scope>
    <source>
        <strain evidence="12 13">DSM 6059</strain>
    </source>
</reference>
<dbReference type="InterPro" id="IPR013785">
    <property type="entry name" value="Aldolase_TIM"/>
</dbReference>
<comment type="catalytic activity">
    <reaction evidence="10">
        <text>5-[(5-phospho-1-deoxy-D-ribulos-1-ylimino)methylamino]-1-(5-phospho-beta-D-ribosyl)imidazole-4-carboxamide + L-glutamine = D-erythro-1-(imidazol-4-yl)glycerol 3-phosphate + 5-amino-1-(5-phospho-beta-D-ribosyl)imidazole-4-carboxamide + L-glutamate + H(+)</text>
        <dbReference type="Rhea" id="RHEA:24793"/>
        <dbReference type="ChEBI" id="CHEBI:15378"/>
        <dbReference type="ChEBI" id="CHEBI:29985"/>
        <dbReference type="ChEBI" id="CHEBI:58278"/>
        <dbReference type="ChEBI" id="CHEBI:58359"/>
        <dbReference type="ChEBI" id="CHEBI:58475"/>
        <dbReference type="ChEBI" id="CHEBI:58525"/>
        <dbReference type="EC" id="4.3.2.10"/>
    </reaction>
</comment>
<evidence type="ECO:0000313" key="12">
    <source>
        <dbReference type="EMBL" id="SFC24527.1"/>
    </source>
</evidence>
<evidence type="ECO:0000256" key="10">
    <source>
        <dbReference type="ARBA" id="ARBA00047838"/>
    </source>
</evidence>
<organism evidence="12 13">
    <name type="scientific">Pseudoalteromonas denitrificans DSM 6059</name>
    <dbReference type="NCBI Taxonomy" id="1123010"/>
    <lineage>
        <taxon>Bacteria</taxon>
        <taxon>Pseudomonadati</taxon>
        <taxon>Pseudomonadota</taxon>
        <taxon>Gammaproteobacteria</taxon>
        <taxon>Alteromonadales</taxon>
        <taxon>Pseudoalteromonadaceae</taxon>
        <taxon>Pseudoalteromonas</taxon>
    </lineage>
</organism>
<keyword evidence="7" id="KW-0456">Lyase</keyword>
<dbReference type="UniPathway" id="UPA00031">
    <property type="reaction ID" value="UER00010"/>
</dbReference>
<evidence type="ECO:0000256" key="9">
    <source>
        <dbReference type="ARBA" id="ARBA00030264"/>
    </source>
</evidence>